<name>A0A9E8MMT5_9MICO</name>
<organism evidence="3 4">
    <name type="scientific">Microcella daejeonensis</name>
    <dbReference type="NCBI Taxonomy" id="2994971"/>
    <lineage>
        <taxon>Bacteria</taxon>
        <taxon>Bacillati</taxon>
        <taxon>Actinomycetota</taxon>
        <taxon>Actinomycetes</taxon>
        <taxon>Micrococcales</taxon>
        <taxon>Microbacteriaceae</taxon>
        <taxon>Microcella</taxon>
    </lineage>
</organism>
<keyword evidence="4" id="KW-1185">Reference proteome</keyword>
<dbReference type="RefSeq" id="WP_267782692.1">
    <property type="nucleotide sequence ID" value="NZ_CP113089.1"/>
</dbReference>
<sequence length="249" mass="27567">MMAWSTSELARLAGTTVNAVRHYHRLELLPEPARRHNGYKQYGVTHLLRLLQIRRLVELGIPLNRIDRVIAGADEELDDATLDEVDEELAATIDRLHRARSEIAAIRRDGAPAHTPSGFAGEASRLSAADSSMIHIYSRIYDADAMADIRTMVAEGPTPAGAALDALPADASEAMRERLAVELAPELAERMESYPWMRDPRDHLATSQETAEQAVVAALWKLYNDAQRDVLVRASERARRIVEGRGAST</sequence>
<dbReference type="SUPFAM" id="SSF46955">
    <property type="entry name" value="Putative DNA-binding domain"/>
    <property type="match status" value="1"/>
</dbReference>
<proteinExistence type="predicted"/>
<dbReference type="GO" id="GO:0003700">
    <property type="term" value="F:DNA-binding transcription factor activity"/>
    <property type="evidence" value="ECO:0007669"/>
    <property type="project" value="InterPro"/>
</dbReference>
<dbReference type="EMBL" id="CP113089">
    <property type="protein sequence ID" value="WAB82558.1"/>
    <property type="molecule type" value="Genomic_DNA"/>
</dbReference>
<reference evidence="3" key="1">
    <citation type="submission" date="2022-11" db="EMBL/GenBank/DDBJ databases">
        <title>Description of Microcella daejonensis nov. sp, isolated from riverside soil.</title>
        <authorList>
            <person name="Molina K.M."/>
            <person name="Kim S.B."/>
        </authorList>
    </citation>
    <scope>NUCLEOTIDE SEQUENCE</scope>
    <source>
        <strain evidence="3">MMS21-STM12</strain>
    </source>
</reference>
<gene>
    <name evidence="3" type="ORF">OVN18_06045</name>
</gene>
<evidence type="ECO:0000259" key="2">
    <source>
        <dbReference type="PROSITE" id="PS50937"/>
    </source>
</evidence>
<dbReference type="Proteomes" id="UP001164706">
    <property type="component" value="Chromosome"/>
</dbReference>
<dbReference type="PANTHER" id="PTHR30204:SF93">
    <property type="entry name" value="HTH MERR-TYPE DOMAIN-CONTAINING PROTEIN"/>
    <property type="match status" value="1"/>
</dbReference>
<keyword evidence="1" id="KW-0238">DNA-binding</keyword>
<dbReference type="CDD" id="cd00592">
    <property type="entry name" value="HTH_MerR-like"/>
    <property type="match status" value="1"/>
</dbReference>
<dbReference type="GO" id="GO:0003677">
    <property type="term" value="F:DNA binding"/>
    <property type="evidence" value="ECO:0007669"/>
    <property type="project" value="UniProtKB-KW"/>
</dbReference>
<dbReference type="InterPro" id="IPR009061">
    <property type="entry name" value="DNA-bd_dom_put_sf"/>
</dbReference>
<dbReference type="PROSITE" id="PS50937">
    <property type="entry name" value="HTH_MERR_2"/>
    <property type="match status" value="1"/>
</dbReference>
<dbReference type="Pfam" id="PF13411">
    <property type="entry name" value="MerR_1"/>
    <property type="match status" value="1"/>
</dbReference>
<feature type="domain" description="HTH merR-type" evidence="2">
    <location>
        <begin position="3"/>
        <end position="72"/>
    </location>
</feature>
<dbReference type="SMART" id="SM00422">
    <property type="entry name" value="HTH_MERR"/>
    <property type="match status" value="1"/>
</dbReference>
<evidence type="ECO:0000313" key="3">
    <source>
        <dbReference type="EMBL" id="WAB82558.1"/>
    </source>
</evidence>
<dbReference type="KEGG" id="mdb:OVN18_06045"/>
<evidence type="ECO:0000313" key="4">
    <source>
        <dbReference type="Proteomes" id="UP001164706"/>
    </source>
</evidence>
<accession>A0A9E8MMT5</accession>
<dbReference type="InterPro" id="IPR047057">
    <property type="entry name" value="MerR_fam"/>
</dbReference>
<dbReference type="PANTHER" id="PTHR30204">
    <property type="entry name" value="REDOX-CYCLING DRUG-SENSING TRANSCRIPTIONAL ACTIVATOR SOXR"/>
    <property type="match status" value="1"/>
</dbReference>
<dbReference type="InterPro" id="IPR000551">
    <property type="entry name" value="MerR-type_HTH_dom"/>
</dbReference>
<dbReference type="Gene3D" id="1.10.1660.10">
    <property type="match status" value="1"/>
</dbReference>
<protein>
    <submittedName>
        <fullName evidence="3">MerR family transcriptional regulator</fullName>
    </submittedName>
</protein>
<evidence type="ECO:0000256" key="1">
    <source>
        <dbReference type="ARBA" id="ARBA00023125"/>
    </source>
</evidence>
<dbReference type="AlphaFoldDB" id="A0A9E8MMT5"/>